<sequence>MSVSITEDIKSVSDLKKNTHEIFEQMHCTGRPIIVTVNGKP</sequence>
<evidence type="ECO:0000313" key="2">
    <source>
        <dbReference type="EMBL" id="GAH71931.1"/>
    </source>
</evidence>
<gene>
    <name evidence="2" type="ORF">S03H2_41681</name>
</gene>
<evidence type="ECO:0008006" key="3">
    <source>
        <dbReference type="Google" id="ProtNLM"/>
    </source>
</evidence>
<comment type="caution">
    <text evidence="2">The sequence shown here is derived from an EMBL/GenBank/DDBJ whole genome shotgun (WGS) entry which is preliminary data.</text>
</comment>
<dbReference type="EMBL" id="BARU01025907">
    <property type="protein sequence ID" value="GAH71931.1"/>
    <property type="molecule type" value="Genomic_DNA"/>
</dbReference>
<name>X1HP52_9ZZZZ</name>
<organism evidence="2">
    <name type="scientific">marine sediment metagenome</name>
    <dbReference type="NCBI Taxonomy" id="412755"/>
    <lineage>
        <taxon>unclassified sequences</taxon>
        <taxon>metagenomes</taxon>
        <taxon>ecological metagenomes</taxon>
    </lineage>
</organism>
<proteinExistence type="inferred from homology"/>
<feature type="non-terminal residue" evidence="2">
    <location>
        <position position="41"/>
    </location>
</feature>
<dbReference type="InterPro" id="IPR036165">
    <property type="entry name" value="YefM-like_sf"/>
</dbReference>
<comment type="similarity">
    <text evidence="1">Belongs to the phD/YefM antitoxin family.</text>
</comment>
<dbReference type="AlphaFoldDB" id="X1HP52"/>
<reference evidence="2" key="1">
    <citation type="journal article" date="2014" name="Front. Microbiol.">
        <title>High frequency of phylogenetically diverse reductive dehalogenase-homologous genes in deep subseafloor sedimentary metagenomes.</title>
        <authorList>
            <person name="Kawai M."/>
            <person name="Futagami T."/>
            <person name="Toyoda A."/>
            <person name="Takaki Y."/>
            <person name="Nishi S."/>
            <person name="Hori S."/>
            <person name="Arai W."/>
            <person name="Tsubouchi T."/>
            <person name="Morono Y."/>
            <person name="Uchiyama I."/>
            <person name="Ito T."/>
            <person name="Fujiyama A."/>
            <person name="Inagaki F."/>
            <person name="Takami H."/>
        </authorList>
    </citation>
    <scope>NUCLEOTIDE SEQUENCE</scope>
    <source>
        <strain evidence="2">Expedition CK06-06</strain>
    </source>
</reference>
<protein>
    <recommendedName>
        <fullName evidence="3">Antitoxin</fullName>
    </recommendedName>
</protein>
<accession>X1HP52</accession>
<evidence type="ECO:0000256" key="1">
    <source>
        <dbReference type="ARBA" id="ARBA00009981"/>
    </source>
</evidence>
<dbReference type="SUPFAM" id="SSF143120">
    <property type="entry name" value="YefM-like"/>
    <property type="match status" value="1"/>
</dbReference>
<dbReference type="Pfam" id="PF02604">
    <property type="entry name" value="PhdYeFM_antitox"/>
    <property type="match status" value="1"/>
</dbReference>
<dbReference type="InterPro" id="IPR006442">
    <property type="entry name" value="Antitoxin_Phd/YefM"/>
</dbReference>